<evidence type="ECO:0000313" key="4">
    <source>
        <dbReference type="Proteomes" id="UP000183567"/>
    </source>
</evidence>
<dbReference type="OrthoDB" id="2645057at2759"/>
<evidence type="ECO:0000256" key="1">
    <source>
        <dbReference type="SAM" id="SignalP"/>
    </source>
</evidence>
<evidence type="ECO:0000313" key="3">
    <source>
        <dbReference type="EMBL" id="OJA07521.1"/>
    </source>
</evidence>
<sequence length="204" mass="22359">MMNASVFLSLLLARVAFVKASSADVEELEVCQNIGPFKYYIEMAKATSDSGYLSEVFQGIIFPTQVSGSIPLYRLYNPTIVDHLYTTSTAQKESAAAQDGYRHEGIAGHVYESDVCDSVPLYHLYSYAGTDNFYTIDEEEAISAAAHDGYTMVGNAGWVIPTYESQIVTVMETASWTLPTYESQTVTIPMSSTSEVASICIQCD</sequence>
<dbReference type="AlphaFoldDB" id="A0A1J8Q1A8"/>
<comment type="caution">
    <text evidence="3">The sequence shown here is derived from an EMBL/GenBank/DDBJ whole genome shotgun (WGS) entry which is preliminary data.</text>
</comment>
<keyword evidence="1" id="KW-0732">Signal</keyword>
<organism evidence="3 4">
    <name type="scientific">Rhizopogon vesiculosus</name>
    <dbReference type="NCBI Taxonomy" id="180088"/>
    <lineage>
        <taxon>Eukaryota</taxon>
        <taxon>Fungi</taxon>
        <taxon>Dikarya</taxon>
        <taxon>Basidiomycota</taxon>
        <taxon>Agaricomycotina</taxon>
        <taxon>Agaricomycetes</taxon>
        <taxon>Agaricomycetidae</taxon>
        <taxon>Boletales</taxon>
        <taxon>Suillineae</taxon>
        <taxon>Rhizopogonaceae</taxon>
        <taxon>Rhizopogon</taxon>
    </lineage>
</organism>
<gene>
    <name evidence="3" type="ORF">AZE42_10754</name>
</gene>
<accession>A0A1J8Q1A8</accession>
<dbReference type="Proteomes" id="UP000183567">
    <property type="component" value="Unassembled WGS sequence"/>
</dbReference>
<name>A0A1J8Q1A8_9AGAM</name>
<dbReference type="EMBL" id="LVVM01006633">
    <property type="protein sequence ID" value="OJA07521.1"/>
    <property type="molecule type" value="Genomic_DNA"/>
</dbReference>
<dbReference type="InterPro" id="IPR043708">
    <property type="entry name" value="DUF5648"/>
</dbReference>
<evidence type="ECO:0000259" key="2">
    <source>
        <dbReference type="Pfam" id="PF18885"/>
    </source>
</evidence>
<feature type="domain" description="DUF5648" evidence="2">
    <location>
        <begin position="42"/>
        <end position="159"/>
    </location>
</feature>
<proteinExistence type="predicted"/>
<keyword evidence="4" id="KW-1185">Reference proteome</keyword>
<feature type="chain" id="PRO_5012746687" description="DUF5648 domain-containing protein" evidence="1">
    <location>
        <begin position="21"/>
        <end position="204"/>
    </location>
</feature>
<protein>
    <recommendedName>
        <fullName evidence="2">DUF5648 domain-containing protein</fullName>
    </recommendedName>
</protein>
<feature type="signal peptide" evidence="1">
    <location>
        <begin position="1"/>
        <end position="20"/>
    </location>
</feature>
<dbReference type="Pfam" id="PF18885">
    <property type="entry name" value="DUF5648"/>
    <property type="match status" value="1"/>
</dbReference>
<reference evidence="3 4" key="1">
    <citation type="submission" date="2016-03" db="EMBL/GenBank/DDBJ databases">
        <title>Comparative genomics of the ectomycorrhizal sister species Rhizopogon vinicolor and Rhizopogon vesiculosus (Basidiomycota: Boletales) reveals a divergence of the mating type B locus.</title>
        <authorList>
            <person name="Mujic A.B."/>
            <person name="Kuo A."/>
            <person name="Tritt A."/>
            <person name="Lipzen A."/>
            <person name="Chen C."/>
            <person name="Johnson J."/>
            <person name="Sharma A."/>
            <person name="Barry K."/>
            <person name="Grigoriev I.V."/>
            <person name="Spatafora J.W."/>
        </authorList>
    </citation>
    <scope>NUCLEOTIDE SEQUENCE [LARGE SCALE GENOMIC DNA]</scope>
    <source>
        <strain evidence="3 4">AM-OR11-056</strain>
    </source>
</reference>